<evidence type="ECO:0000313" key="1">
    <source>
        <dbReference type="EMBL" id="TWL20904.1"/>
    </source>
</evidence>
<evidence type="ECO:0000313" key="2">
    <source>
        <dbReference type="Proteomes" id="UP000435910"/>
    </source>
</evidence>
<dbReference type="AlphaFoldDB" id="A0A8B5Y5Q2"/>
<dbReference type="Proteomes" id="UP000435910">
    <property type="component" value="Unassembled WGS sequence"/>
</dbReference>
<comment type="caution">
    <text evidence="1">The sequence shown here is derived from an EMBL/GenBank/DDBJ whole genome shotgun (WGS) entry which is preliminary data.</text>
</comment>
<gene>
    <name evidence="1" type="ORF">CHCC16736_2188</name>
</gene>
<name>A0A8B5Y5Q2_BACLI</name>
<reference evidence="1 2" key="1">
    <citation type="submission" date="2019-06" db="EMBL/GenBank/DDBJ databases">
        <title>Genome sequence analysis of &gt;100 Bacillus licheniformis strains suggests intrinsic resistance to this species.</title>
        <authorList>
            <person name="Wels M."/>
            <person name="Siezen R.J."/>
            <person name="Johansen E."/>
            <person name="Stuer-Lauridsen B."/>
            <person name="Bjerre K."/>
            <person name="Nielsen B.K.K."/>
        </authorList>
    </citation>
    <scope>NUCLEOTIDE SEQUENCE [LARGE SCALE GENOMIC DNA]</scope>
    <source>
        <strain evidence="1 2">BAC-16736</strain>
    </source>
</reference>
<sequence>MQLSFQEEFKLKKYEHQKRPVAAKPVFYHFVFFKVLA</sequence>
<dbReference type="EMBL" id="NILC01000033">
    <property type="protein sequence ID" value="TWL20904.1"/>
    <property type="molecule type" value="Genomic_DNA"/>
</dbReference>
<protein>
    <submittedName>
        <fullName evidence="1">Uncharacterized protein</fullName>
    </submittedName>
</protein>
<organism evidence="1 2">
    <name type="scientific">Bacillus licheniformis</name>
    <dbReference type="NCBI Taxonomy" id="1402"/>
    <lineage>
        <taxon>Bacteria</taxon>
        <taxon>Bacillati</taxon>
        <taxon>Bacillota</taxon>
        <taxon>Bacilli</taxon>
        <taxon>Bacillales</taxon>
        <taxon>Bacillaceae</taxon>
        <taxon>Bacillus</taxon>
    </lineage>
</organism>
<proteinExistence type="predicted"/>
<accession>A0A8B5Y5Q2</accession>